<protein>
    <submittedName>
        <fullName evidence="7">Protein kinase</fullName>
    </submittedName>
</protein>
<evidence type="ECO:0000259" key="6">
    <source>
        <dbReference type="PROSITE" id="PS50011"/>
    </source>
</evidence>
<dbReference type="InterPro" id="IPR000719">
    <property type="entry name" value="Prot_kinase_dom"/>
</dbReference>
<reference evidence="7" key="1">
    <citation type="submission" date="2020-05" db="EMBL/GenBank/DDBJ databases">
        <authorList>
            <person name="Zhu T."/>
            <person name="Keshari N."/>
            <person name="Lu X."/>
        </authorList>
    </citation>
    <scope>NUCLEOTIDE SEQUENCE</scope>
    <source>
        <strain evidence="7">NK1-12</strain>
    </source>
</reference>
<dbReference type="Gene3D" id="3.30.200.20">
    <property type="entry name" value="Phosphorylase Kinase, domain 1"/>
    <property type="match status" value="1"/>
</dbReference>
<dbReference type="GO" id="GO:0005524">
    <property type="term" value="F:ATP binding"/>
    <property type="evidence" value="ECO:0007669"/>
    <property type="project" value="UniProtKB-UniRule"/>
</dbReference>
<gene>
    <name evidence="7" type="ORF">HJG54_22265</name>
</gene>
<feature type="domain" description="Protein kinase" evidence="6">
    <location>
        <begin position="25"/>
        <end position="292"/>
    </location>
</feature>
<evidence type="ECO:0000256" key="3">
    <source>
        <dbReference type="ARBA" id="ARBA00022777"/>
    </source>
</evidence>
<dbReference type="InterPro" id="IPR017441">
    <property type="entry name" value="Protein_kinase_ATP_BS"/>
</dbReference>
<keyword evidence="4 5" id="KW-0067">ATP-binding</keyword>
<accession>A0AA97AJU9</accession>
<feature type="binding site" evidence="5">
    <location>
        <position position="54"/>
    </location>
    <ligand>
        <name>ATP</name>
        <dbReference type="ChEBI" id="CHEBI:30616"/>
    </ligand>
</feature>
<dbReference type="Gene3D" id="1.10.510.10">
    <property type="entry name" value="Transferase(Phosphotransferase) domain 1"/>
    <property type="match status" value="1"/>
</dbReference>
<keyword evidence="1" id="KW-0808">Transferase</keyword>
<dbReference type="PROSITE" id="PS00107">
    <property type="entry name" value="PROTEIN_KINASE_ATP"/>
    <property type="match status" value="1"/>
</dbReference>
<dbReference type="Pfam" id="PF00069">
    <property type="entry name" value="Pkinase"/>
    <property type="match status" value="1"/>
</dbReference>
<dbReference type="PROSITE" id="PS50011">
    <property type="entry name" value="PROTEIN_KINASE_DOM"/>
    <property type="match status" value="1"/>
</dbReference>
<evidence type="ECO:0000256" key="4">
    <source>
        <dbReference type="ARBA" id="ARBA00022840"/>
    </source>
</evidence>
<keyword evidence="3 7" id="KW-0418">Kinase</keyword>
<name>A0AA97AJU9_9CYAN</name>
<evidence type="ECO:0000256" key="5">
    <source>
        <dbReference type="PROSITE-ProRule" id="PRU10141"/>
    </source>
</evidence>
<proteinExistence type="predicted"/>
<organism evidence="7">
    <name type="scientific">Leptolyngbya sp. NK1-12</name>
    <dbReference type="NCBI Taxonomy" id="2547451"/>
    <lineage>
        <taxon>Bacteria</taxon>
        <taxon>Bacillati</taxon>
        <taxon>Cyanobacteriota</taxon>
        <taxon>Cyanophyceae</taxon>
        <taxon>Leptolyngbyales</taxon>
        <taxon>Leptolyngbyaceae</taxon>
        <taxon>Leptolyngbya group</taxon>
        <taxon>Leptolyngbya</taxon>
    </lineage>
</organism>
<evidence type="ECO:0000256" key="2">
    <source>
        <dbReference type="ARBA" id="ARBA00022741"/>
    </source>
</evidence>
<dbReference type="AlphaFoldDB" id="A0AA97AJU9"/>
<dbReference type="SMART" id="SM00220">
    <property type="entry name" value="S_TKc"/>
    <property type="match status" value="1"/>
</dbReference>
<dbReference type="PANTHER" id="PTHR43289">
    <property type="entry name" value="MITOGEN-ACTIVATED PROTEIN KINASE KINASE KINASE 20-RELATED"/>
    <property type="match status" value="1"/>
</dbReference>
<dbReference type="EMBL" id="CP053586">
    <property type="protein sequence ID" value="WNZ25306.1"/>
    <property type="molecule type" value="Genomic_DNA"/>
</dbReference>
<dbReference type="SUPFAM" id="SSF56112">
    <property type="entry name" value="Protein kinase-like (PK-like)"/>
    <property type="match status" value="1"/>
</dbReference>
<dbReference type="PANTHER" id="PTHR43289:SF33">
    <property type="entry name" value="SERINE_THREONINE KINASE 31"/>
    <property type="match status" value="1"/>
</dbReference>
<keyword evidence="2 5" id="KW-0547">Nucleotide-binding</keyword>
<sequence>MISIPFNGQTYILPDEIIGIDNSKYRILEMLGRGGNGSVFECENAATGETFALKVLLNLKTPRSERFEREIQVISRLSHEHIVTYITHGRMSISSASRRETRHRNRSYSSQFDVSFIIMRKADSNLREFLTQSSSPLRFEDYYGQFVGLAKALEKLHAVAMHRDIKPDNILISADVWQISDFGLCALIEETKEQLTKAEEAVGPRYWMSPEAVSKAMGLGDVINCCSDLFQLASVFWFVVTRRPPIGILTMDDWSGPPSLGQLLLDTLQHNPLRRPRSTTEFLQKLEEVKFS</sequence>
<dbReference type="GO" id="GO:0004674">
    <property type="term" value="F:protein serine/threonine kinase activity"/>
    <property type="evidence" value="ECO:0007669"/>
    <property type="project" value="TreeGrafter"/>
</dbReference>
<dbReference type="InterPro" id="IPR011009">
    <property type="entry name" value="Kinase-like_dom_sf"/>
</dbReference>
<dbReference type="RefSeq" id="WP_316431452.1">
    <property type="nucleotide sequence ID" value="NZ_CP053586.1"/>
</dbReference>
<evidence type="ECO:0000256" key="1">
    <source>
        <dbReference type="ARBA" id="ARBA00022679"/>
    </source>
</evidence>
<evidence type="ECO:0000313" key="7">
    <source>
        <dbReference type="EMBL" id="WNZ25306.1"/>
    </source>
</evidence>